<dbReference type="Proteomes" id="UP000749559">
    <property type="component" value="Unassembled WGS sequence"/>
</dbReference>
<feature type="chain" id="PRO_5035925632" description="Insulin-like domain-containing protein" evidence="2">
    <location>
        <begin position="26"/>
        <end position="247"/>
    </location>
</feature>
<proteinExistence type="inferred from homology"/>
<dbReference type="InterPro" id="IPR016179">
    <property type="entry name" value="Insulin-like"/>
</dbReference>
<name>A0A8S4NSX6_OWEFU</name>
<organism evidence="4 5">
    <name type="scientific">Owenia fusiformis</name>
    <name type="common">Polychaete worm</name>
    <dbReference type="NCBI Taxonomy" id="6347"/>
    <lineage>
        <taxon>Eukaryota</taxon>
        <taxon>Metazoa</taxon>
        <taxon>Spiralia</taxon>
        <taxon>Lophotrochozoa</taxon>
        <taxon>Annelida</taxon>
        <taxon>Polychaeta</taxon>
        <taxon>Sedentaria</taxon>
        <taxon>Canalipalpata</taxon>
        <taxon>Sabellida</taxon>
        <taxon>Oweniida</taxon>
        <taxon>Oweniidae</taxon>
        <taxon>Owenia</taxon>
    </lineage>
</organism>
<dbReference type="CDD" id="cd00101">
    <property type="entry name" value="IlGF_like"/>
    <property type="match status" value="1"/>
</dbReference>
<dbReference type="GO" id="GO:0005179">
    <property type="term" value="F:hormone activity"/>
    <property type="evidence" value="ECO:0007669"/>
    <property type="project" value="InterPro"/>
</dbReference>
<dbReference type="PROSITE" id="PS00262">
    <property type="entry name" value="INSULIN"/>
    <property type="match status" value="1"/>
</dbReference>
<dbReference type="InterPro" id="IPR036438">
    <property type="entry name" value="Insulin-like_sf"/>
</dbReference>
<dbReference type="EMBL" id="CAIIXF020000005">
    <property type="protein sequence ID" value="CAH1783161.1"/>
    <property type="molecule type" value="Genomic_DNA"/>
</dbReference>
<dbReference type="AlphaFoldDB" id="A0A8S4NSX6"/>
<protein>
    <recommendedName>
        <fullName evidence="3">Insulin-like domain-containing protein</fullName>
    </recommendedName>
</protein>
<dbReference type="InterPro" id="IPR022353">
    <property type="entry name" value="Insulin_CS"/>
</dbReference>
<accession>A0A8S4NSX6</accession>
<reference evidence="4" key="1">
    <citation type="submission" date="2022-03" db="EMBL/GenBank/DDBJ databases">
        <authorList>
            <person name="Martin C."/>
        </authorList>
    </citation>
    <scope>NUCLEOTIDE SEQUENCE</scope>
</reference>
<evidence type="ECO:0000313" key="4">
    <source>
        <dbReference type="EMBL" id="CAH1783161.1"/>
    </source>
</evidence>
<dbReference type="SMART" id="SM00078">
    <property type="entry name" value="IlGF"/>
    <property type="match status" value="1"/>
</dbReference>
<keyword evidence="2" id="KW-0732">Signal</keyword>
<comment type="caution">
    <text evidence="4">The sequence shown here is derived from an EMBL/GenBank/DDBJ whole genome shotgun (WGS) entry which is preliminary data.</text>
</comment>
<sequence>MSSVVRYLRAMVLVATIVANSNVMGHGEIKYCGRNVPKLIIIACEMLKKRSTETQALGDLKNLAKKFYIDGLLRELWHEGKLLDSNGHPLNAKSGSVPTSGDTVSLVRGANNEQKDRSDKKAKLNLLKEMLPGLIEMMQDTPQQEHQREVLAEPTNTQDTYGKSNDELVSLLGLLGLSNSGSQSGKHVTAVSENPAGVVKKDFDPLRNDGRLFHYMQTKRDGMAIVSLIDQCCRNGCKLNQLLGICD</sequence>
<feature type="signal peptide" evidence="2">
    <location>
        <begin position="1"/>
        <end position="25"/>
    </location>
</feature>
<comment type="similarity">
    <text evidence="1">Belongs to the insulin family.</text>
</comment>
<keyword evidence="5" id="KW-1185">Reference proteome</keyword>
<feature type="domain" description="Insulin-like" evidence="3">
    <location>
        <begin position="29"/>
        <end position="246"/>
    </location>
</feature>
<evidence type="ECO:0000256" key="1">
    <source>
        <dbReference type="ARBA" id="ARBA00009034"/>
    </source>
</evidence>
<evidence type="ECO:0000256" key="2">
    <source>
        <dbReference type="SAM" id="SignalP"/>
    </source>
</evidence>
<gene>
    <name evidence="4" type="ORF">OFUS_LOCUS9526</name>
</gene>
<evidence type="ECO:0000313" key="5">
    <source>
        <dbReference type="Proteomes" id="UP000749559"/>
    </source>
</evidence>
<evidence type="ECO:0000259" key="3">
    <source>
        <dbReference type="SMART" id="SM00078"/>
    </source>
</evidence>
<dbReference type="SUPFAM" id="SSF56994">
    <property type="entry name" value="Insulin-like"/>
    <property type="match status" value="1"/>
</dbReference>
<dbReference type="GO" id="GO:0005576">
    <property type="term" value="C:extracellular region"/>
    <property type="evidence" value="ECO:0007669"/>
    <property type="project" value="InterPro"/>
</dbReference>